<keyword evidence="13" id="KW-1185">Reference proteome</keyword>
<evidence type="ECO:0000256" key="4">
    <source>
        <dbReference type="ARBA" id="ARBA00022723"/>
    </source>
</evidence>
<dbReference type="InterPro" id="IPR005845">
    <property type="entry name" value="A-D-PHexomutase_a/b/a-II"/>
</dbReference>
<evidence type="ECO:0000256" key="2">
    <source>
        <dbReference type="ARBA" id="ARBA00010231"/>
    </source>
</evidence>
<feature type="domain" description="Alpha-D-phosphohexomutase C-terminal" evidence="8">
    <location>
        <begin position="476"/>
        <end position="521"/>
    </location>
</feature>
<feature type="domain" description="Alpha-D-phosphohexomutase alpha/beta/alpha" evidence="9">
    <location>
        <begin position="47"/>
        <end position="169"/>
    </location>
</feature>
<dbReference type="InterPro" id="IPR016066">
    <property type="entry name" value="A-D-PHexomutase_CS"/>
</dbReference>
<reference evidence="12 13" key="1">
    <citation type="submission" date="2018-12" db="EMBL/GenBank/DDBJ databases">
        <title>Complete genome sequence of Flaviflexus salsibiostraticola KCTC 33148.</title>
        <authorList>
            <person name="Bae J.-W."/>
        </authorList>
    </citation>
    <scope>NUCLEOTIDE SEQUENCE [LARGE SCALE GENOMIC DNA]</scope>
    <source>
        <strain evidence="12 13">KCTC 33148</strain>
    </source>
</reference>
<organism evidence="12 13">
    <name type="scientific">Flaviflexus salsibiostraticola</name>
    <dbReference type="NCBI Taxonomy" id="1282737"/>
    <lineage>
        <taxon>Bacteria</taxon>
        <taxon>Bacillati</taxon>
        <taxon>Actinomycetota</taxon>
        <taxon>Actinomycetes</taxon>
        <taxon>Actinomycetales</taxon>
        <taxon>Actinomycetaceae</taxon>
        <taxon>Flaviflexus</taxon>
    </lineage>
</organism>
<dbReference type="InterPro" id="IPR005843">
    <property type="entry name" value="A-D-PHexomutase_C"/>
</dbReference>
<dbReference type="InterPro" id="IPR036900">
    <property type="entry name" value="A-D-PHexomutase_C_sf"/>
</dbReference>
<dbReference type="InterPro" id="IPR005841">
    <property type="entry name" value="Alpha-D-phosphohexomutase_SF"/>
</dbReference>
<dbReference type="Pfam" id="PF02878">
    <property type="entry name" value="PGM_PMM_I"/>
    <property type="match status" value="1"/>
</dbReference>
<evidence type="ECO:0000259" key="9">
    <source>
        <dbReference type="Pfam" id="PF02878"/>
    </source>
</evidence>
<dbReference type="Gene3D" id="3.30.310.50">
    <property type="entry name" value="Alpha-D-phosphohexomutase, C-terminal domain"/>
    <property type="match status" value="1"/>
</dbReference>
<dbReference type="Proteomes" id="UP000270021">
    <property type="component" value="Chromosome"/>
</dbReference>
<keyword evidence="5 7" id="KW-0460">Magnesium</keyword>
<dbReference type="GO" id="GO:0000287">
    <property type="term" value="F:magnesium ion binding"/>
    <property type="evidence" value="ECO:0007669"/>
    <property type="project" value="InterPro"/>
</dbReference>
<evidence type="ECO:0000259" key="10">
    <source>
        <dbReference type="Pfam" id="PF02879"/>
    </source>
</evidence>
<dbReference type="EMBL" id="CP034438">
    <property type="protein sequence ID" value="AZN29656.1"/>
    <property type="molecule type" value="Genomic_DNA"/>
</dbReference>
<evidence type="ECO:0000259" key="11">
    <source>
        <dbReference type="Pfam" id="PF02880"/>
    </source>
</evidence>
<evidence type="ECO:0000313" key="12">
    <source>
        <dbReference type="EMBL" id="AZN29656.1"/>
    </source>
</evidence>
<dbReference type="SUPFAM" id="SSF55957">
    <property type="entry name" value="Phosphoglucomutase, C-terminal domain"/>
    <property type="match status" value="1"/>
</dbReference>
<keyword evidence="3" id="KW-0597">Phosphoprotein</keyword>
<dbReference type="InterPro" id="IPR005846">
    <property type="entry name" value="A-D-PHexomutase_a/b/a-III"/>
</dbReference>
<evidence type="ECO:0000259" key="8">
    <source>
        <dbReference type="Pfam" id="PF00408"/>
    </source>
</evidence>
<dbReference type="GO" id="GO:0006166">
    <property type="term" value="P:purine ribonucleoside salvage"/>
    <property type="evidence" value="ECO:0007669"/>
    <property type="project" value="TreeGrafter"/>
</dbReference>
<dbReference type="PANTHER" id="PTHR45745">
    <property type="entry name" value="PHOSPHOMANNOMUTASE 45A"/>
    <property type="match status" value="1"/>
</dbReference>
<dbReference type="OrthoDB" id="9806956at2"/>
<dbReference type="AlphaFoldDB" id="A0A3Q8WTK1"/>
<dbReference type="CDD" id="cd05799">
    <property type="entry name" value="PGM2"/>
    <property type="match status" value="1"/>
</dbReference>
<name>A0A3Q8WTK1_9ACTO</name>
<dbReference type="PANTHER" id="PTHR45745:SF1">
    <property type="entry name" value="PHOSPHOGLUCOMUTASE 2B-RELATED"/>
    <property type="match status" value="1"/>
</dbReference>
<dbReference type="GO" id="GO:0005975">
    <property type="term" value="P:carbohydrate metabolic process"/>
    <property type="evidence" value="ECO:0007669"/>
    <property type="project" value="InterPro"/>
</dbReference>
<evidence type="ECO:0000256" key="7">
    <source>
        <dbReference type="RuleBase" id="RU004326"/>
    </source>
</evidence>
<dbReference type="InterPro" id="IPR016055">
    <property type="entry name" value="A-D-PHexomutase_a/b/a-I/II/III"/>
</dbReference>
<protein>
    <submittedName>
        <fullName evidence="12">Phospho-sugar mutase</fullName>
    </submittedName>
</protein>
<accession>A0A3Q8WTK1</accession>
<feature type="domain" description="Alpha-D-phosphohexomutase alpha/beta/alpha" evidence="11">
    <location>
        <begin position="323"/>
        <end position="419"/>
    </location>
</feature>
<dbReference type="GO" id="GO:0008973">
    <property type="term" value="F:phosphopentomutase activity"/>
    <property type="evidence" value="ECO:0007669"/>
    <property type="project" value="TreeGrafter"/>
</dbReference>
<comment type="similarity">
    <text evidence="2 7">Belongs to the phosphohexose mutase family.</text>
</comment>
<proteinExistence type="inferred from homology"/>
<dbReference type="KEGG" id="fsl:EJO69_04545"/>
<evidence type="ECO:0000256" key="3">
    <source>
        <dbReference type="ARBA" id="ARBA00022553"/>
    </source>
</evidence>
<feature type="domain" description="Alpha-D-phosphohexomutase alpha/beta/alpha" evidence="10">
    <location>
        <begin position="213"/>
        <end position="312"/>
    </location>
</feature>
<dbReference type="Pfam" id="PF02879">
    <property type="entry name" value="PGM_PMM_II"/>
    <property type="match status" value="1"/>
</dbReference>
<dbReference type="SUPFAM" id="SSF53738">
    <property type="entry name" value="Phosphoglucomutase, first 3 domains"/>
    <property type="match status" value="3"/>
</dbReference>
<keyword evidence="6" id="KW-0413">Isomerase</keyword>
<keyword evidence="4 7" id="KW-0479">Metal-binding</keyword>
<evidence type="ECO:0000256" key="1">
    <source>
        <dbReference type="ARBA" id="ARBA00001946"/>
    </source>
</evidence>
<gene>
    <name evidence="12" type="ORF">EJO69_04545</name>
</gene>
<dbReference type="PROSITE" id="PS00710">
    <property type="entry name" value="PGM_PMM"/>
    <property type="match status" value="1"/>
</dbReference>
<sequence length="555" mass="59024">MIDIDSWIAHDPDAVTRTELIDLKQRADSGDSAARAELDDRFSGLLEFGTAGLRGEMAGGPFRMNRAVVRKAAAGLVDFLQERVGRDALLVIGYDARYNSHDFALDTAAVATAAGARALIFPRHLPTPLLAWAVRFLGADAGVMVTASHNPPRDNGYKVYLGGRAVEPEARGVQIVPPFDSEIAARIAVTPPADEIPMASTGWSLIDESVVDAYLERTKSLVAPAHASDLKIVHTSMHGVGGETMRRVLEGAGFTNVHEVPDQAEPDPDFPTVSFPNPEEPGALDLAIAEAKRVGADLVIANDPDADRCSIAIPTSDGWRQLNGDEIGSILGEQIAKIGAITGGTFASSVVSSRLLKEIAHSHGLKHATTLTGFKWIARAPEIIFGYEEAIGFCVDPEGVKDKDGLTAGLLFAYVTAQLRSRGLTIEDQLDNLARAHGVYLTAPVTIRVSDLAIMPATMAHLRANSPQTLAGLSVTEVSDLSEGSPELPPTDAVVLLNEKGDRAVVRPSGTEPKVKCYLEVIEPVGESIEAAHAEAARRMAQLQKDMSAALTLPA</sequence>
<dbReference type="Pfam" id="PF02880">
    <property type="entry name" value="PGM_PMM_III"/>
    <property type="match status" value="1"/>
</dbReference>
<evidence type="ECO:0000313" key="13">
    <source>
        <dbReference type="Proteomes" id="UP000270021"/>
    </source>
</evidence>
<dbReference type="Pfam" id="PF00408">
    <property type="entry name" value="PGM_PMM_IV"/>
    <property type="match status" value="1"/>
</dbReference>
<dbReference type="InterPro" id="IPR005844">
    <property type="entry name" value="A-D-PHexomutase_a/b/a-I"/>
</dbReference>
<dbReference type="RefSeq" id="WP_126039720.1">
    <property type="nucleotide sequence ID" value="NZ_CP034438.1"/>
</dbReference>
<evidence type="ECO:0000256" key="5">
    <source>
        <dbReference type="ARBA" id="ARBA00022842"/>
    </source>
</evidence>
<dbReference type="Gene3D" id="3.40.120.10">
    <property type="entry name" value="Alpha-D-Glucose-1,6-Bisphosphate, subunit A, domain 3"/>
    <property type="match status" value="3"/>
</dbReference>
<evidence type="ECO:0000256" key="6">
    <source>
        <dbReference type="ARBA" id="ARBA00023235"/>
    </source>
</evidence>
<dbReference type="PRINTS" id="PR00509">
    <property type="entry name" value="PGMPMM"/>
</dbReference>
<comment type="cofactor">
    <cofactor evidence="1">
        <name>Mg(2+)</name>
        <dbReference type="ChEBI" id="CHEBI:18420"/>
    </cofactor>
</comment>